<dbReference type="EMBL" id="CACVBM020001683">
    <property type="protein sequence ID" value="CAA7057268.1"/>
    <property type="molecule type" value="Genomic_DNA"/>
</dbReference>
<proteinExistence type="predicted"/>
<dbReference type="InterPro" id="IPR004312">
    <property type="entry name" value="ATHILA_Orf1_C"/>
</dbReference>
<sequence>MKALGIFEDVELVLKNMHLAKFFSYHMESYKELTCEFSFNEGEKRMVTFRQLEIFLGSLWRGNHGTQGG</sequence>
<accession>A0A6D2KVF6</accession>
<evidence type="ECO:0000313" key="2">
    <source>
        <dbReference type="EMBL" id="CAA7057268.1"/>
    </source>
</evidence>
<protein>
    <recommendedName>
        <fullName evidence="1">Arabidopsis retrotransposon Orf1 C-terminal domain-containing protein</fullName>
    </recommendedName>
</protein>
<gene>
    <name evidence="2" type="ORF">MERR_LOCUS44504</name>
</gene>
<evidence type="ECO:0000259" key="1">
    <source>
        <dbReference type="Pfam" id="PF03078"/>
    </source>
</evidence>
<feature type="domain" description="Arabidopsis retrotransposon Orf1 C-terminal" evidence="1">
    <location>
        <begin position="1"/>
        <end position="38"/>
    </location>
</feature>
<comment type="caution">
    <text evidence="2">The sequence shown here is derived from an EMBL/GenBank/DDBJ whole genome shotgun (WGS) entry which is preliminary data.</text>
</comment>
<evidence type="ECO:0000313" key="3">
    <source>
        <dbReference type="Proteomes" id="UP000467841"/>
    </source>
</evidence>
<dbReference type="Proteomes" id="UP000467841">
    <property type="component" value="Unassembled WGS sequence"/>
</dbReference>
<dbReference type="AlphaFoldDB" id="A0A6D2KVF6"/>
<dbReference type="Pfam" id="PF03078">
    <property type="entry name" value="ATHILA"/>
    <property type="match status" value="1"/>
</dbReference>
<organism evidence="2 3">
    <name type="scientific">Microthlaspi erraticum</name>
    <dbReference type="NCBI Taxonomy" id="1685480"/>
    <lineage>
        <taxon>Eukaryota</taxon>
        <taxon>Viridiplantae</taxon>
        <taxon>Streptophyta</taxon>
        <taxon>Embryophyta</taxon>
        <taxon>Tracheophyta</taxon>
        <taxon>Spermatophyta</taxon>
        <taxon>Magnoliopsida</taxon>
        <taxon>eudicotyledons</taxon>
        <taxon>Gunneridae</taxon>
        <taxon>Pentapetalae</taxon>
        <taxon>rosids</taxon>
        <taxon>malvids</taxon>
        <taxon>Brassicales</taxon>
        <taxon>Brassicaceae</taxon>
        <taxon>Coluteocarpeae</taxon>
        <taxon>Microthlaspi</taxon>
    </lineage>
</organism>
<keyword evidence="3" id="KW-1185">Reference proteome</keyword>
<dbReference type="OrthoDB" id="1750933at2759"/>
<name>A0A6D2KVF6_9BRAS</name>
<reference evidence="2" key="1">
    <citation type="submission" date="2020-01" db="EMBL/GenBank/DDBJ databases">
        <authorList>
            <person name="Mishra B."/>
        </authorList>
    </citation>
    <scope>NUCLEOTIDE SEQUENCE [LARGE SCALE GENOMIC DNA]</scope>
</reference>